<organism evidence="1 2">
    <name type="scientific">Gnathostoma spinigerum</name>
    <dbReference type="NCBI Taxonomy" id="75299"/>
    <lineage>
        <taxon>Eukaryota</taxon>
        <taxon>Metazoa</taxon>
        <taxon>Ecdysozoa</taxon>
        <taxon>Nematoda</taxon>
        <taxon>Chromadorea</taxon>
        <taxon>Rhabditida</taxon>
        <taxon>Spirurina</taxon>
        <taxon>Gnathostomatomorpha</taxon>
        <taxon>Gnathostomatoidea</taxon>
        <taxon>Gnathostomatidae</taxon>
        <taxon>Gnathostoma</taxon>
    </lineage>
</organism>
<dbReference type="AlphaFoldDB" id="A0ABD6EPR7"/>
<sequence length="109" mass="12317">MSFLRRTLCCYKQSLDTGDIVSPSQVSDTDETPKIVGSPTTVVVRPLAWQLDLSTVYGEDLEKVAESRPSPEQVCFSKLHATAKYVTFFSTRNDDDEYTKNSDHLETMF</sequence>
<proteinExistence type="predicted"/>
<keyword evidence="2" id="KW-1185">Reference proteome</keyword>
<evidence type="ECO:0000313" key="2">
    <source>
        <dbReference type="Proteomes" id="UP001608902"/>
    </source>
</evidence>
<name>A0ABD6EPR7_9BILA</name>
<gene>
    <name evidence="1" type="ORF">AB6A40_006003</name>
</gene>
<evidence type="ECO:0000313" key="1">
    <source>
        <dbReference type="EMBL" id="MFH4979294.1"/>
    </source>
</evidence>
<comment type="caution">
    <text evidence="1">The sequence shown here is derived from an EMBL/GenBank/DDBJ whole genome shotgun (WGS) entry which is preliminary data.</text>
</comment>
<dbReference type="Proteomes" id="UP001608902">
    <property type="component" value="Unassembled WGS sequence"/>
</dbReference>
<protein>
    <submittedName>
        <fullName evidence="1">Uncharacterized protein</fullName>
    </submittedName>
</protein>
<accession>A0ABD6EPR7</accession>
<reference evidence="1 2" key="1">
    <citation type="submission" date="2024-08" db="EMBL/GenBank/DDBJ databases">
        <title>Gnathostoma spinigerum genome.</title>
        <authorList>
            <person name="Gonzalez-Bertolin B."/>
            <person name="Monzon S."/>
            <person name="Zaballos A."/>
            <person name="Jimenez P."/>
            <person name="Dekumyoy P."/>
            <person name="Varona S."/>
            <person name="Cuesta I."/>
            <person name="Sumanam S."/>
            <person name="Adisakwattana P."/>
            <person name="Gasser R.B."/>
            <person name="Hernandez-Gonzalez A."/>
            <person name="Young N.D."/>
            <person name="Perteguer M.J."/>
        </authorList>
    </citation>
    <scope>NUCLEOTIDE SEQUENCE [LARGE SCALE GENOMIC DNA]</scope>
    <source>
        <strain evidence="1">AL3</strain>
        <tissue evidence="1">Liver</tissue>
    </source>
</reference>
<dbReference type="EMBL" id="JBGFUD010004028">
    <property type="protein sequence ID" value="MFH4979294.1"/>
    <property type="molecule type" value="Genomic_DNA"/>
</dbReference>